<organism evidence="5 6">
    <name type="scientific">Eumeta variegata</name>
    <name type="common">Bagworm moth</name>
    <name type="synonym">Eumeta japonica</name>
    <dbReference type="NCBI Taxonomy" id="151549"/>
    <lineage>
        <taxon>Eukaryota</taxon>
        <taxon>Metazoa</taxon>
        <taxon>Ecdysozoa</taxon>
        <taxon>Arthropoda</taxon>
        <taxon>Hexapoda</taxon>
        <taxon>Insecta</taxon>
        <taxon>Pterygota</taxon>
        <taxon>Neoptera</taxon>
        <taxon>Endopterygota</taxon>
        <taxon>Lepidoptera</taxon>
        <taxon>Glossata</taxon>
        <taxon>Ditrysia</taxon>
        <taxon>Tineoidea</taxon>
        <taxon>Psychidae</taxon>
        <taxon>Oiketicinae</taxon>
        <taxon>Eumeta</taxon>
    </lineage>
</organism>
<comment type="subcellular location">
    <subcellularLocation>
        <location evidence="1">Secreted</location>
    </subcellularLocation>
</comment>
<protein>
    <submittedName>
        <fullName evidence="5">NPC intracellular cholesterol transporter 2</fullName>
    </submittedName>
</protein>
<gene>
    <name evidence="5" type="primary">NPC2</name>
    <name evidence="5" type="ORF">EVAR_9440_1</name>
</gene>
<evidence type="ECO:0000313" key="5">
    <source>
        <dbReference type="EMBL" id="GBP24342.1"/>
    </source>
</evidence>
<keyword evidence="6" id="KW-1185">Reference proteome</keyword>
<evidence type="ECO:0000256" key="1">
    <source>
        <dbReference type="ARBA" id="ARBA00004613"/>
    </source>
</evidence>
<evidence type="ECO:0000259" key="4">
    <source>
        <dbReference type="SMART" id="SM00737"/>
    </source>
</evidence>
<reference evidence="5 6" key="1">
    <citation type="journal article" date="2019" name="Commun. Biol.">
        <title>The bagworm genome reveals a unique fibroin gene that provides high tensile strength.</title>
        <authorList>
            <person name="Kono N."/>
            <person name="Nakamura H."/>
            <person name="Ohtoshi R."/>
            <person name="Tomita M."/>
            <person name="Numata K."/>
            <person name="Arakawa K."/>
        </authorList>
    </citation>
    <scope>NUCLEOTIDE SEQUENCE [LARGE SCALE GENOMIC DNA]</scope>
</reference>
<dbReference type="STRING" id="151549.A0A4C1UEE1"/>
<dbReference type="SUPFAM" id="SSF81296">
    <property type="entry name" value="E set domains"/>
    <property type="match status" value="1"/>
</dbReference>
<sequence>MSIPHTLAPVRVGSVGLKPTKKVPLKLRPICMKPSISQRTTRAIVYLEGVRIAVQIHHPFRGSIEGLKDKVQLTPCKRLPCRLKKGTTQHISITFTPGPDLPYGFLGFSPGPCGLKGPPAKSKKDLEDLKTHVTADVFGVPLPFLGVDGNSVCDKILTEAGEKAACPLKAGTQYVYKDSFPILAIYPNLDVKVHWALQDGAKDVTCFEVPARIA</sequence>
<feature type="domain" description="MD-2-related lipid-recognition" evidence="4">
    <location>
        <begin position="60"/>
        <end position="211"/>
    </location>
</feature>
<dbReference type="Pfam" id="PF02221">
    <property type="entry name" value="E1_DerP2_DerF2"/>
    <property type="match status" value="1"/>
</dbReference>
<comment type="caution">
    <text evidence="5">The sequence shown here is derived from an EMBL/GenBank/DDBJ whole genome shotgun (WGS) entry which is preliminary data.</text>
</comment>
<dbReference type="EMBL" id="BGZK01000160">
    <property type="protein sequence ID" value="GBP24342.1"/>
    <property type="molecule type" value="Genomic_DNA"/>
</dbReference>
<evidence type="ECO:0000313" key="6">
    <source>
        <dbReference type="Proteomes" id="UP000299102"/>
    </source>
</evidence>
<accession>A0A4C1UEE1</accession>
<keyword evidence="3" id="KW-0964">Secreted</keyword>
<evidence type="ECO:0000256" key="3">
    <source>
        <dbReference type="ARBA" id="ARBA00022525"/>
    </source>
</evidence>
<name>A0A4C1UEE1_EUMVA</name>
<dbReference type="InterPro" id="IPR014756">
    <property type="entry name" value="Ig_E-set"/>
</dbReference>
<comment type="similarity">
    <text evidence="2">Belongs to the NPC2 family.</text>
</comment>
<dbReference type="Proteomes" id="UP000299102">
    <property type="component" value="Unassembled WGS sequence"/>
</dbReference>
<dbReference type="OrthoDB" id="6332846at2759"/>
<evidence type="ECO:0000256" key="2">
    <source>
        <dbReference type="ARBA" id="ARBA00006370"/>
    </source>
</evidence>
<proteinExistence type="inferred from homology"/>
<dbReference type="GO" id="GO:0005576">
    <property type="term" value="C:extracellular region"/>
    <property type="evidence" value="ECO:0007669"/>
    <property type="project" value="UniProtKB-SubCell"/>
</dbReference>
<dbReference type="Gene3D" id="2.60.40.770">
    <property type="match status" value="1"/>
</dbReference>
<dbReference type="SMART" id="SM00737">
    <property type="entry name" value="ML"/>
    <property type="match status" value="1"/>
</dbReference>
<dbReference type="InterPro" id="IPR003172">
    <property type="entry name" value="ML_dom"/>
</dbReference>
<dbReference type="AlphaFoldDB" id="A0A4C1UEE1"/>
<dbReference type="FunFam" id="2.60.40.770:FF:000001">
    <property type="entry name" value="NPC intracellular cholesterol transporter 2"/>
    <property type="match status" value="1"/>
</dbReference>